<evidence type="ECO:0000256" key="6">
    <source>
        <dbReference type="ARBA" id="ARBA00022692"/>
    </source>
</evidence>
<keyword evidence="3" id="KW-0813">Transport</keyword>
<comment type="caution">
    <text evidence="17">The sequence shown here is derived from an EMBL/GenBank/DDBJ whole genome shotgun (WGS) entry which is preliminary data.</text>
</comment>
<keyword evidence="6 15" id="KW-0812">Transmembrane</keyword>
<keyword evidence="18" id="KW-1185">Reference proteome</keyword>
<dbReference type="GO" id="GO:0015292">
    <property type="term" value="F:uniporter activity"/>
    <property type="evidence" value="ECO:0007669"/>
    <property type="project" value="TreeGrafter"/>
</dbReference>
<dbReference type="Pfam" id="PF04678">
    <property type="entry name" value="MCU"/>
    <property type="match status" value="1"/>
</dbReference>
<keyword evidence="5" id="KW-0107">Calcium channel</keyword>
<evidence type="ECO:0000256" key="5">
    <source>
        <dbReference type="ARBA" id="ARBA00022673"/>
    </source>
</evidence>
<dbReference type="InterPro" id="IPR006769">
    <property type="entry name" value="MCU_C"/>
</dbReference>
<evidence type="ECO:0000256" key="1">
    <source>
        <dbReference type="ARBA" id="ARBA00004448"/>
    </source>
</evidence>
<keyword evidence="4" id="KW-0109">Calcium transport</keyword>
<keyword evidence="11" id="KW-0496">Mitochondrion</keyword>
<reference evidence="17 18" key="1">
    <citation type="submission" date="2020-10" db="EMBL/GenBank/DDBJ databases">
        <title>Plant Genome Project.</title>
        <authorList>
            <person name="Zhang R.-G."/>
        </authorList>
    </citation>
    <scope>NUCLEOTIDE SEQUENCE [LARGE SCALE GENOMIC DNA]</scope>
    <source>
        <strain evidence="17">FAFU-HL-1</strain>
        <tissue evidence="17">Leaf</tissue>
    </source>
</reference>
<dbReference type="PANTHER" id="PTHR13462">
    <property type="entry name" value="CALCIUM UNIPORTER PROTEIN, MITOCHONDRIAL"/>
    <property type="match status" value="1"/>
</dbReference>
<evidence type="ECO:0000313" key="18">
    <source>
        <dbReference type="Proteomes" id="UP000657918"/>
    </source>
</evidence>
<evidence type="ECO:0000259" key="16">
    <source>
        <dbReference type="Pfam" id="PF04678"/>
    </source>
</evidence>
<dbReference type="GO" id="GO:0005262">
    <property type="term" value="F:calcium channel activity"/>
    <property type="evidence" value="ECO:0007669"/>
    <property type="project" value="UniProtKB-KW"/>
</dbReference>
<comment type="subcellular location">
    <subcellularLocation>
        <location evidence="1">Mitochondrion inner membrane</location>
        <topology evidence="1">Multi-pass membrane protein</topology>
    </subcellularLocation>
</comment>
<evidence type="ECO:0000256" key="12">
    <source>
        <dbReference type="ARBA" id="ARBA00023136"/>
    </source>
</evidence>
<keyword evidence="8" id="KW-0106">Calcium</keyword>
<evidence type="ECO:0000256" key="8">
    <source>
        <dbReference type="ARBA" id="ARBA00022837"/>
    </source>
</evidence>
<evidence type="ECO:0000256" key="2">
    <source>
        <dbReference type="ARBA" id="ARBA00005653"/>
    </source>
</evidence>
<evidence type="ECO:0000256" key="14">
    <source>
        <dbReference type="ARBA" id="ARBA00036634"/>
    </source>
</evidence>
<dbReference type="GO" id="GO:0051560">
    <property type="term" value="P:mitochondrial calcium ion homeostasis"/>
    <property type="evidence" value="ECO:0007669"/>
    <property type="project" value="InterPro"/>
</dbReference>
<dbReference type="GO" id="GO:1990246">
    <property type="term" value="C:uniplex complex"/>
    <property type="evidence" value="ECO:0007669"/>
    <property type="project" value="TreeGrafter"/>
</dbReference>
<keyword evidence="12 15" id="KW-0472">Membrane</keyword>
<evidence type="ECO:0000256" key="15">
    <source>
        <dbReference type="SAM" id="Phobius"/>
    </source>
</evidence>
<feature type="transmembrane region" description="Helical" evidence="15">
    <location>
        <begin position="287"/>
        <end position="306"/>
    </location>
</feature>
<evidence type="ECO:0000256" key="11">
    <source>
        <dbReference type="ARBA" id="ARBA00023128"/>
    </source>
</evidence>
<accession>A0A835MIA1</accession>
<dbReference type="InterPro" id="IPR039055">
    <property type="entry name" value="MCU_fam"/>
</dbReference>
<protein>
    <recommendedName>
        <fullName evidence="16">Calcium uniporter protein C-terminal domain-containing protein</fullName>
    </recommendedName>
</protein>
<evidence type="ECO:0000256" key="4">
    <source>
        <dbReference type="ARBA" id="ARBA00022568"/>
    </source>
</evidence>
<evidence type="ECO:0000256" key="3">
    <source>
        <dbReference type="ARBA" id="ARBA00022448"/>
    </source>
</evidence>
<comment type="similarity">
    <text evidence="2">Belongs to the MCU (TC 1.A.77) family.</text>
</comment>
<sequence length="402" mass="44886">MWSRLWSSSASGVLKRTILAANTKSLSTSSRCVTRTFDSSAFSFYYSGRGGTAVAAAPICCKITSFCFSSMTDADADANDSSPSSNNSDKNIVITCAEAKRMMRLVNVEALKMKLGMETKEIIPYSDLLEACQSMGIARSYDEAVTFAGVLDDAGVVLLFGDKVYLHPDKVGVAAINSSLQLPLSLISVRVYASSISFSPFIQHLFKISISFTITDLLLSLLIGMTIGDIHNPFCVYGAAKEVVYLIKRALPLALTPEDNLAREELKILQEKKEEIDVLAQKQVRRILYSGLCLALLQVGLFFRLTFWEFSWDVMEPIAFFGTTGSMVIGYAYFLITARDPTYQDLMKRLFLSRQRKLFKKLNFDVERFKELQLKLKSPLDVTASIKNRVEMELKLDDAMHK</sequence>
<feature type="domain" description="Calcium uniporter protein C-terminal" evidence="16">
    <location>
        <begin position="142"/>
        <end position="372"/>
    </location>
</feature>
<name>A0A835MIA1_9ROSI</name>
<keyword evidence="7" id="KW-0999">Mitochondrion inner membrane</keyword>
<dbReference type="EMBL" id="JADGMS010000019">
    <property type="protein sequence ID" value="KAF9661926.1"/>
    <property type="molecule type" value="Genomic_DNA"/>
</dbReference>
<evidence type="ECO:0000256" key="9">
    <source>
        <dbReference type="ARBA" id="ARBA00022989"/>
    </source>
</evidence>
<evidence type="ECO:0000256" key="10">
    <source>
        <dbReference type="ARBA" id="ARBA00023065"/>
    </source>
</evidence>
<feature type="transmembrane region" description="Helical" evidence="15">
    <location>
        <begin position="318"/>
        <end position="338"/>
    </location>
</feature>
<proteinExistence type="inferred from homology"/>
<dbReference type="Proteomes" id="UP000657918">
    <property type="component" value="Unassembled WGS sequence"/>
</dbReference>
<dbReference type="GO" id="GO:0036444">
    <property type="term" value="P:calcium import into the mitochondrion"/>
    <property type="evidence" value="ECO:0007669"/>
    <property type="project" value="UniProtKB-ARBA"/>
</dbReference>
<evidence type="ECO:0000256" key="13">
    <source>
        <dbReference type="ARBA" id="ARBA00023303"/>
    </source>
</evidence>
<dbReference type="AlphaFoldDB" id="A0A835MIA1"/>
<comment type="catalytic activity">
    <reaction evidence="14">
        <text>Ca(2+)(in) = Ca(2+)(out)</text>
        <dbReference type="Rhea" id="RHEA:29671"/>
        <dbReference type="ChEBI" id="CHEBI:29108"/>
    </reaction>
</comment>
<keyword evidence="10" id="KW-0406">Ion transport</keyword>
<evidence type="ECO:0000313" key="17">
    <source>
        <dbReference type="EMBL" id="KAF9661926.1"/>
    </source>
</evidence>
<organism evidence="17 18">
    <name type="scientific">Salix dunnii</name>
    <dbReference type="NCBI Taxonomy" id="1413687"/>
    <lineage>
        <taxon>Eukaryota</taxon>
        <taxon>Viridiplantae</taxon>
        <taxon>Streptophyta</taxon>
        <taxon>Embryophyta</taxon>
        <taxon>Tracheophyta</taxon>
        <taxon>Spermatophyta</taxon>
        <taxon>Magnoliopsida</taxon>
        <taxon>eudicotyledons</taxon>
        <taxon>Gunneridae</taxon>
        <taxon>Pentapetalae</taxon>
        <taxon>rosids</taxon>
        <taxon>fabids</taxon>
        <taxon>Malpighiales</taxon>
        <taxon>Salicaceae</taxon>
        <taxon>Saliceae</taxon>
        <taxon>Salix</taxon>
    </lineage>
</organism>
<dbReference type="PANTHER" id="PTHR13462:SF10">
    <property type="entry name" value="CALCIUM UNIPORTER PROTEIN, MITOCHONDRIAL"/>
    <property type="match status" value="1"/>
</dbReference>
<gene>
    <name evidence="17" type="ORF">SADUNF_Sadunf19G0119700</name>
</gene>
<dbReference type="OrthoDB" id="278338at2759"/>
<keyword evidence="9 15" id="KW-1133">Transmembrane helix</keyword>
<evidence type="ECO:0000256" key="7">
    <source>
        <dbReference type="ARBA" id="ARBA00022792"/>
    </source>
</evidence>
<keyword evidence="13" id="KW-0407">Ion channel</keyword>